<keyword evidence="3" id="KW-1185">Reference proteome</keyword>
<comment type="caution">
    <text evidence="2">The sequence shown here is derived from an EMBL/GenBank/DDBJ whole genome shotgun (WGS) entry which is preliminary data.</text>
</comment>
<dbReference type="EMBL" id="JAVHNR010000001">
    <property type="protein sequence ID" value="KAK6357567.1"/>
    <property type="molecule type" value="Genomic_DNA"/>
</dbReference>
<organism evidence="2 3">
    <name type="scientific">Orbilia javanica</name>
    <dbReference type="NCBI Taxonomy" id="47235"/>
    <lineage>
        <taxon>Eukaryota</taxon>
        <taxon>Fungi</taxon>
        <taxon>Dikarya</taxon>
        <taxon>Ascomycota</taxon>
        <taxon>Pezizomycotina</taxon>
        <taxon>Orbiliomycetes</taxon>
        <taxon>Orbiliales</taxon>
        <taxon>Orbiliaceae</taxon>
        <taxon>Orbilia</taxon>
    </lineage>
</organism>
<sequence length="100" mass="11188">MIKRKPVLNSSVNVKPESEVKTPISPVYRIPRKPLSPVAATPKRFVWPPVNTGDATLVNRPTKTENVDGYDHQRFLRRLGIMAKSSTGPIFGTHTLRKTP</sequence>
<evidence type="ECO:0000256" key="1">
    <source>
        <dbReference type="SAM" id="MobiDB-lite"/>
    </source>
</evidence>
<proteinExistence type="predicted"/>
<feature type="region of interest" description="Disordered" evidence="1">
    <location>
        <begin position="1"/>
        <end position="21"/>
    </location>
</feature>
<dbReference type="AlphaFoldDB" id="A0AAN8RNM0"/>
<evidence type="ECO:0000313" key="2">
    <source>
        <dbReference type="EMBL" id="KAK6357567.1"/>
    </source>
</evidence>
<accession>A0AAN8RNM0</accession>
<protein>
    <submittedName>
        <fullName evidence="2">Uncharacterized protein</fullName>
    </submittedName>
</protein>
<name>A0AAN8RNM0_9PEZI</name>
<evidence type="ECO:0000313" key="3">
    <source>
        <dbReference type="Proteomes" id="UP001313282"/>
    </source>
</evidence>
<reference evidence="2 3" key="1">
    <citation type="submission" date="2019-10" db="EMBL/GenBank/DDBJ databases">
        <authorList>
            <person name="Palmer J.M."/>
        </authorList>
    </citation>
    <scope>NUCLEOTIDE SEQUENCE [LARGE SCALE GENOMIC DNA]</scope>
    <source>
        <strain evidence="2 3">TWF718</strain>
    </source>
</reference>
<dbReference type="Proteomes" id="UP001313282">
    <property type="component" value="Unassembled WGS sequence"/>
</dbReference>
<gene>
    <name evidence="2" type="ORF">TWF718_001875</name>
</gene>